<keyword evidence="3" id="KW-1185">Reference proteome</keyword>
<dbReference type="Pfam" id="PF10814">
    <property type="entry name" value="CwsA"/>
    <property type="match status" value="1"/>
</dbReference>
<keyword evidence="1" id="KW-0131">Cell cycle</keyword>
<evidence type="ECO:0000313" key="2">
    <source>
        <dbReference type="EMBL" id="CAA0116486.1"/>
    </source>
</evidence>
<dbReference type="HAMAP" id="MF_00927">
    <property type="entry name" value="CwsA"/>
    <property type="match status" value="1"/>
</dbReference>
<keyword evidence="1" id="KW-0132">Cell division</keyword>
<reference evidence="2 3" key="1">
    <citation type="submission" date="2019-11" db="EMBL/GenBank/DDBJ databases">
        <authorList>
            <person name="Holert J."/>
        </authorList>
    </citation>
    <scope>NUCLEOTIDE SEQUENCE [LARGE SCALE GENOMIC DNA]</scope>
    <source>
        <strain evidence="2">BC8_1</strain>
    </source>
</reference>
<protein>
    <recommendedName>
        <fullName evidence="1">Cell wall synthesis protein CwsA</fullName>
    </recommendedName>
    <alternativeName>
        <fullName evidence="1">Cell wall synthesis and cell shape protein A</fullName>
    </alternativeName>
</protein>
<sequence length="144" mass="15028">MSSKTVVRLTPSQRLGRGLKYSAVGPVDVTRGAVGVGLDSIRSSAAWVTNRYERGRVARQLKADLATAQDAIAAEISAAQEVVAGLPDALDKARRSRGRRRPLLLAGVGVAVLAGGAVAFTIIRRSAQPEPSPLPPSVDVAPRP</sequence>
<keyword evidence="1" id="KW-0133">Cell shape</keyword>
<dbReference type="Proteomes" id="UP000430146">
    <property type="component" value="Unassembled WGS sequence"/>
</dbReference>
<keyword evidence="1" id="KW-1003">Cell membrane</keyword>
<comment type="function">
    <text evidence="1">Required for regulated cell division, cell wall synthesis and the maintenance of cell shape.</text>
</comment>
<dbReference type="InterPro" id="IPR024245">
    <property type="entry name" value="CwsA"/>
</dbReference>
<dbReference type="AlphaFoldDB" id="A0A5S9QFL4"/>
<comment type="similarity">
    <text evidence="1">Belongs to the CwsA family.</text>
</comment>
<dbReference type="OrthoDB" id="4762208at2"/>
<feature type="transmembrane region" description="Helical" evidence="1">
    <location>
        <begin position="103"/>
        <end position="123"/>
    </location>
</feature>
<organism evidence="2 3">
    <name type="scientific">Mycolicibacterium vanbaalenii</name>
    <name type="common">Mycobacterium vanbaalenii</name>
    <dbReference type="NCBI Taxonomy" id="110539"/>
    <lineage>
        <taxon>Bacteria</taxon>
        <taxon>Bacillati</taxon>
        <taxon>Actinomycetota</taxon>
        <taxon>Actinomycetes</taxon>
        <taxon>Mycobacteriales</taxon>
        <taxon>Mycobacteriaceae</taxon>
        <taxon>Mycolicibacterium</taxon>
    </lineage>
</organism>
<dbReference type="RefSeq" id="WP_159230533.1">
    <property type="nucleotide sequence ID" value="NZ_CACSIP010000014.1"/>
</dbReference>
<dbReference type="GO" id="GO:0008360">
    <property type="term" value="P:regulation of cell shape"/>
    <property type="evidence" value="ECO:0007669"/>
    <property type="project" value="UniProtKB-UniRule"/>
</dbReference>
<keyword evidence="1" id="KW-0472">Membrane</keyword>
<proteinExistence type="inferred from homology"/>
<dbReference type="GO" id="GO:0042546">
    <property type="term" value="P:cell wall biogenesis"/>
    <property type="evidence" value="ECO:0007669"/>
    <property type="project" value="UniProtKB-UniRule"/>
</dbReference>
<gene>
    <name evidence="1 2" type="primary">cwsA</name>
    <name evidence="2" type="ORF">AELLOGFF_03910</name>
</gene>
<dbReference type="GO" id="GO:0005886">
    <property type="term" value="C:plasma membrane"/>
    <property type="evidence" value="ECO:0007669"/>
    <property type="project" value="UniProtKB-SubCell"/>
</dbReference>
<accession>A0A5S9QFL4</accession>
<comment type="subcellular location">
    <subcellularLocation>
        <location evidence="1">Cell membrane</location>
        <topology evidence="1">Single-pass membrane protein</topology>
    </subcellularLocation>
    <text evidence="1">Localizes to poles and midcell sites.</text>
</comment>
<dbReference type="GO" id="GO:0051301">
    <property type="term" value="P:cell division"/>
    <property type="evidence" value="ECO:0007669"/>
    <property type="project" value="UniProtKB-UniRule"/>
</dbReference>
<dbReference type="EMBL" id="CACSIP010000014">
    <property type="protein sequence ID" value="CAA0116486.1"/>
    <property type="molecule type" value="Genomic_DNA"/>
</dbReference>
<name>A0A5S9QFL4_MYCVN</name>
<keyword evidence="1" id="KW-1133">Transmembrane helix</keyword>
<evidence type="ECO:0000256" key="1">
    <source>
        <dbReference type="HAMAP-Rule" id="MF_00927"/>
    </source>
</evidence>
<evidence type="ECO:0000313" key="3">
    <source>
        <dbReference type="Proteomes" id="UP000430146"/>
    </source>
</evidence>
<keyword evidence="1" id="KW-0812">Transmembrane</keyword>